<comment type="caution">
    <text evidence="3">The sequence shown here is derived from an EMBL/GenBank/DDBJ whole genome shotgun (WGS) entry which is preliminary data.</text>
</comment>
<dbReference type="OrthoDB" id="9154853at2"/>
<keyword evidence="4" id="KW-1185">Reference proteome</keyword>
<dbReference type="Proteomes" id="UP000293764">
    <property type="component" value="Unassembled WGS sequence"/>
</dbReference>
<dbReference type="Gene3D" id="1.10.10.10">
    <property type="entry name" value="Winged helix-like DNA-binding domain superfamily/Winged helix DNA-binding domain"/>
    <property type="match status" value="1"/>
</dbReference>
<dbReference type="PANTHER" id="PTHR33164:SF57">
    <property type="entry name" value="MARR-FAMILY TRANSCRIPTIONAL REGULATOR"/>
    <property type="match status" value="1"/>
</dbReference>
<dbReference type="InterPro" id="IPR036390">
    <property type="entry name" value="WH_DNA-bd_sf"/>
</dbReference>
<accession>A0A4Q5N464</accession>
<dbReference type="PRINTS" id="PR00598">
    <property type="entry name" value="HTHMARR"/>
</dbReference>
<reference evidence="3 4" key="1">
    <citation type="submission" date="2019-01" db="EMBL/GenBank/DDBJ databases">
        <title>Novel species of Cellulomonas.</title>
        <authorList>
            <person name="Liu Q."/>
            <person name="Xin Y.-H."/>
        </authorList>
    </citation>
    <scope>NUCLEOTIDE SEQUENCE [LARGE SCALE GENOMIC DNA]</scope>
    <source>
        <strain evidence="3 4">HLT2-17</strain>
    </source>
</reference>
<evidence type="ECO:0000313" key="4">
    <source>
        <dbReference type="Proteomes" id="UP000293764"/>
    </source>
</evidence>
<name>A0A4Q5N464_9MICO</name>
<proteinExistence type="predicted"/>
<dbReference type="GO" id="GO:0003700">
    <property type="term" value="F:DNA-binding transcription factor activity"/>
    <property type="evidence" value="ECO:0007669"/>
    <property type="project" value="InterPro"/>
</dbReference>
<dbReference type="EMBL" id="SDWW01000008">
    <property type="protein sequence ID" value="RYV52083.1"/>
    <property type="molecule type" value="Genomic_DNA"/>
</dbReference>
<dbReference type="InterPro" id="IPR036388">
    <property type="entry name" value="WH-like_DNA-bd_sf"/>
</dbReference>
<feature type="region of interest" description="Disordered" evidence="1">
    <location>
        <begin position="1"/>
        <end position="33"/>
    </location>
</feature>
<evidence type="ECO:0000313" key="3">
    <source>
        <dbReference type="EMBL" id="RYV52083.1"/>
    </source>
</evidence>
<dbReference type="AlphaFoldDB" id="A0A4Q5N464"/>
<dbReference type="InterPro" id="IPR000835">
    <property type="entry name" value="HTH_MarR-typ"/>
</dbReference>
<dbReference type="GO" id="GO:0006950">
    <property type="term" value="P:response to stress"/>
    <property type="evidence" value="ECO:0007669"/>
    <property type="project" value="TreeGrafter"/>
</dbReference>
<gene>
    <name evidence="3" type="ORF">EUA98_04765</name>
</gene>
<dbReference type="PROSITE" id="PS50995">
    <property type="entry name" value="HTH_MARR_2"/>
    <property type="match status" value="1"/>
</dbReference>
<feature type="domain" description="HTH marR-type" evidence="2">
    <location>
        <begin position="32"/>
        <end position="166"/>
    </location>
</feature>
<evidence type="ECO:0000259" key="2">
    <source>
        <dbReference type="PROSITE" id="PS50995"/>
    </source>
</evidence>
<protein>
    <submittedName>
        <fullName evidence="3">MarR family transcriptional regulator</fullName>
    </submittedName>
</protein>
<dbReference type="RefSeq" id="WP_130101531.1">
    <property type="nucleotide sequence ID" value="NZ_SDWW01000008.1"/>
</dbReference>
<dbReference type="PANTHER" id="PTHR33164">
    <property type="entry name" value="TRANSCRIPTIONAL REGULATOR, MARR FAMILY"/>
    <property type="match status" value="1"/>
</dbReference>
<evidence type="ECO:0000256" key="1">
    <source>
        <dbReference type="SAM" id="MobiDB-lite"/>
    </source>
</evidence>
<dbReference type="Pfam" id="PF12802">
    <property type="entry name" value="MarR_2"/>
    <property type="match status" value="1"/>
</dbReference>
<dbReference type="SUPFAM" id="SSF46785">
    <property type="entry name" value="Winged helix' DNA-binding domain"/>
    <property type="match status" value="1"/>
</dbReference>
<sequence length="175" mass="19003">MSPATAGDRATDPPPATDLSPATDLRPATDPYPRVERELGLLMRRARAAASLLAERVHPDLDGGAYPLLVHVSRVPGVRSCDLAAYVGVGRATISRQVHRLEELGLLLRRPDPQDARGQQLELTEEGARLVAEARDARRSWLHEALAAWAPDDVATLAWSLGRLNEALDEAARRG</sequence>
<dbReference type="InterPro" id="IPR039422">
    <property type="entry name" value="MarR/SlyA-like"/>
</dbReference>
<organism evidence="3 4">
    <name type="scientific">Pengzhenrongella frigida</name>
    <dbReference type="NCBI Taxonomy" id="1259133"/>
    <lineage>
        <taxon>Bacteria</taxon>
        <taxon>Bacillati</taxon>
        <taxon>Actinomycetota</taxon>
        <taxon>Actinomycetes</taxon>
        <taxon>Micrococcales</taxon>
        <taxon>Pengzhenrongella</taxon>
    </lineage>
</organism>
<dbReference type="SMART" id="SM00347">
    <property type="entry name" value="HTH_MARR"/>
    <property type="match status" value="1"/>
</dbReference>